<comment type="subcellular location">
    <subcellularLocation>
        <location evidence="7">Secreted</location>
    </subcellularLocation>
    <subcellularLocation>
        <location evidence="7">Bacterial flagellum</location>
    </subcellularLocation>
</comment>
<dbReference type="PANTHER" id="PTHR30288">
    <property type="entry name" value="FLAGELLAR CAP/ASSEMBLY PROTEIN FLID"/>
    <property type="match status" value="1"/>
</dbReference>
<name>A0AAW9M0X8_CITAM</name>
<keyword evidence="11" id="KW-0282">Flagellum</keyword>
<keyword evidence="7" id="KW-0964">Secreted</keyword>
<evidence type="ECO:0000259" key="9">
    <source>
        <dbReference type="Pfam" id="PF02465"/>
    </source>
</evidence>
<accession>A0AAW9M0X8</accession>
<feature type="compositionally biased region" description="Polar residues" evidence="8">
    <location>
        <begin position="125"/>
        <end position="134"/>
    </location>
</feature>
<evidence type="ECO:0000256" key="7">
    <source>
        <dbReference type="RuleBase" id="RU362066"/>
    </source>
</evidence>
<dbReference type="GO" id="GO:0007155">
    <property type="term" value="P:cell adhesion"/>
    <property type="evidence" value="ECO:0007669"/>
    <property type="project" value="InterPro"/>
</dbReference>
<evidence type="ECO:0000256" key="6">
    <source>
        <dbReference type="ARBA" id="ARBA00025175"/>
    </source>
</evidence>
<dbReference type="InterPro" id="IPR040026">
    <property type="entry name" value="FliD"/>
</dbReference>
<dbReference type="NCBIfam" id="NF005955">
    <property type="entry name" value="PRK08032.1"/>
    <property type="match status" value="1"/>
</dbReference>
<evidence type="ECO:0000313" key="11">
    <source>
        <dbReference type="EMBL" id="SBA15959.1"/>
    </source>
</evidence>
<feature type="region of interest" description="Disordered" evidence="8">
    <location>
        <begin position="111"/>
        <end position="134"/>
    </location>
</feature>
<evidence type="ECO:0000256" key="5">
    <source>
        <dbReference type="ARBA" id="ARBA00023143"/>
    </source>
</evidence>
<dbReference type="GO" id="GO:0005576">
    <property type="term" value="C:extracellular region"/>
    <property type="evidence" value="ECO:0007669"/>
    <property type="project" value="UniProtKB-SubCell"/>
</dbReference>
<dbReference type="Proteomes" id="UP000245995">
    <property type="component" value="Chromosome CITRO92"/>
</dbReference>
<comment type="subunit">
    <text evidence="2 7">Homopentamer.</text>
</comment>
<evidence type="ECO:0000256" key="8">
    <source>
        <dbReference type="SAM" id="MobiDB-lite"/>
    </source>
</evidence>
<protein>
    <recommendedName>
        <fullName evidence="3 7">Flagellar hook-associated protein 2</fullName>
        <shortName evidence="7">HAP2</shortName>
    </recommendedName>
    <alternativeName>
        <fullName evidence="7">Flagellar cap protein</fullName>
    </alternativeName>
</protein>
<comment type="function">
    <text evidence="7">Required for morphogenesis and for the elongation of the flagellar filament by facilitating polymerization of the flagellin monomers at the tip of growing filament. Forms a capping structure, which prevents flagellin subunits (transported through the central channel of the flagellum) from leaking out without polymerization at the distal end.</text>
</comment>
<keyword evidence="11" id="KW-0966">Cell projection</keyword>
<dbReference type="Pfam" id="PF02465">
    <property type="entry name" value="FliD_N"/>
    <property type="match status" value="1"/>
</dbReference>
<feature type="domain" description="Flagellar hook-associated protein 2 C-terminal" evidence="10">
    <location>
        <begin position="226"/>
        <end position="456"/>
    </location>
</feature>
<dbReference type="EMBL" id="LT556085">
    <property type="protein sequence ID" value="SBA15959.1"/>
    <property type="molecule type" value="Genomic_DNA"/>
</dbReference>
<gene>
    <name evidence="11" type="primary">fliD</name>
    <name evidence="11" type="ORF">CITRO92_4024</name>
</gene>
<reference evidence="11 12" key="1">
    <citation type="submission" date="2016-04" db="EMBL/GenBank/DDBJ databases">
        <authorList>
            <person name="Regsiter A."/>
            <person name="William W."/>
        </authorList>
    </citation>
    <scope>NUCLEOTIDE SEQUENCE [LARGE SCALE GENOMIC DNA]</scope>
    <source>
        <strain evidence="11 12">92</strain>
    </source>
</reference>
<dbReference type="Pfam" id="PF07195">
    <property type="entry name" value="FliD_C"/>
    <property type="match status" value="1"/>
</dbReference>
<dbReference type="InterPro" id="IPR003481">
    <property type="entry name" value="FliD_N"/>
</dbReference>
<dbReference type="PANTHER" id="PTHR30288:SF0">
    <property type="entry name" value="FLAGELLAR HOOK-ASSOCIATED PROTEIN 2"/>
    <property type="match status" value="1"/>
</dbReference>
<evidence type="ECO:0000256" key="2">
    <source>
        <dbReference type="ARBA" id="ARBA00011255"/>
    </source>
</evidence>
<dbReference type="InterPro" id="IPR010809">
    <property type="entry name" value="FliD_C"/>
</dbReference>
<evidence type="ECO:0000256" key="1">
    <source>
        <dbReference type="ARBA" id="ARBA00009764"/>
    </source>
</evidence>
<evidence type="ECO:0000313" key="12">
    <source>
        <dbReference type="Proteomes" id="UP000245995"/>
    </source>
</evidence>
<organism evidence="11 12">
    <name type="scientific">Citrobacter amalonaticus</name>
    <dbReference type="NCBI Taxonomy" id="35703"/>
    <lineage>
        <taxon>Bacteria</taxon>
        <taxon>Pseudomonadati</taxon>
        <taxon>Pseudomonadota</taxon>
        <taxon>Gammaproteobacteria</taxon>
        <taxon>Enterobacterales</taxon>
        <taxon>Enterobacteriaceae</taxon>
        <taxon>Citrobacter</taxon>
    </lineage>
</organism>
<comment type="similarity">
    <text evidence="1 7">Belongs to the FliD family.</text>
</comment>
<dbReference type="AlphaFoldDB" id="A0AAW9M0X8"/>
<proteinExistence type="inferred from homology"/>
<evidence type="ECO:0000259" key="10">
    <source>
        <dbReference type="Pfam" id="PF07195"/>
    </source>
</evidence>
<dbReference type="RefSeq" id="WP_109740339.1">
    <property type="nucleotide sequence ID" value="NZ_JAWHXP010000004.1"/>
</dbReference>
<feature type="domain" description="Flagellar hook-associated protein 2 N-terminal" evidence="9">
    <location>
        <begin position="11"/>
        <end position="106"/>
    </location>
</feature>
<evidence type="ECO:0000256" key="3">
    <source>
        <dbReference type="ARBA" id="ARBA00016246"/>
    </source>
</evidence>
<keyword evidence="5 7" id="KW-0975">Bacterial flagellum</keyword>
<keyword evidence="11" id="KW-0969">Cilium</keyword>
<dbReference type="GO" id="GO:0009424">
    <property type="term" value="C:bacterial-type flagellum hook"/>
    <property type="evidence" value="ECO:0007669"/>
    <property type="project" value="UniProtKB-UniRule"/>
</dbReference>
<dbReference type="GO" id="GO:0009421">
    <property type="term" value="C:bacterial-type flagellum filament cap"/>
    <property type="evidence" value="ECO:0007669"/>
    <property type="project" value="InterPro"/>
</dbReference>
<comment type="function">
    <text evidence="6">Required for the morphogenesis and for the elongation of the flagellar filament by facilitating polymerization of the flagellin monomers at the tip of growing filament. Forms a capping structure, which prevents flagellin subunits (transported through the central channel of the flagellum) from leaking out without polymerization at the distal end.</text>
</comment>
<dbReference type="GO" id="GO:0071973">
    <property type="term" value="P:bacterial-type flagellum-dependent cell motility"/>
    <property type="evidence" value="ECO:0007669"/>
    <property type="project" value="TreeGrafter"/>
</dbReference>
<evidence type="ECO:0000256" key="4">
    <source>
        <dbReference type="ARBA" id="ARBA00023054"/>
    </source>
</evidence>
<keyword evidence="4" id="KW-0175">Coiled coil</keyword>
<sequence length="472" mass="50141">MASVSSLGVGSNLDLSALLDKLNAAEQQRLTPLTTQQTSYKAQLTAWGVVKSALQKVQTASDALVKADKIATSAVTSKNTAFSATVDGGVPAGNYTVEVLKMAQSQTLTSQEFSSNKDKIGGTTGSDSRTITISQPGQKEPMTVTLTDDQTSLTGIRDAINKQNGSVTATIIKADDDSYYLSLTSKETGVSNAMTVTVTGDDTLKQKLAYDPSATSGNGLKQTVQASDAEVKINDITITRSSNTIKDAPEGLTLTLLKETEADKPEQLTITRDNTAMKAAIQSFVDAYNSLQTTISSQTKYTAVDQGSDSQDSSNGDLMGDGTLRNIQTRLRSMVISAQPSDYATLSSMGITQDVNGKLTVDSTKLDKALNDKPGSVTEFFVGDGEKTGFGVQTSALLKQFLADDGAVQSATDGINNSLKKLKTRIDDTTLSINNTIERYKKQFTQLDTLVNKLNNTGSYLSQQFTAMSSSS</sequence>